<gene>
    <name evidence="15" type="ORF">MATL_G00126790</name>
</gene>
<dbReference type="Gene3D" id="2.60.120.200">
    <property type="match status" value="1"/>
</dbReference>
<dbReference type="EMBL" id="JAFDVH010000010">
    <property type="protein sequence ID" value="KAG7469229.1"/>
    <property type="molecule type" value="Genomic_DNA"/>
</dbReference>
<evidence type="ECO:0000313" key="15">
    <source>
        <dbReference type="EMBL" id="KAG7469229.1"/>
    </source>
</evidence>
<evidence type="ECO:0000256" key="11">
    <source>
        <dbReference type="RuleBase" id="RU361183"/>
    </source>
</evidence>
<evidence type="ECO:0000256" key="5">
    <source>
        <dbReference type="ARBA" id="ARBA00022833"/>
    </source>
</evidence>
<reference evidence="15" key="1">
    <citation type="submission" date="2021-01" db="EMBL/GenBank/DDBJ databases">
        <authorList>
            <person name="Zahm M."/>
            <person name="Roques C."/>
            <person name="Cabau C."/>
            <person name="Klopp C."/>
            <person name="Donnadieu C."/>
            <person name="Jouanno E."/>
            <person name="Lampietro C."/>
            <person name="Louis A."/>
            <person name="Herpin A."/>
            <person name="Echchiki A."/>
            <person name="Berthelot C."/>
            <person name="Parey E."/>
            <person name="Roest-Crollius H."/>
            <person name="Braasch I."/>
            <person name="Postlethwait J."/>
            <person name="Bobe J."/>
            <person name="Montfort J."/>
            <person name="Bouchez O."/>
            <person name="Begum T."/>
            <person name="Mejri S."/>
            <person name="Adams A."/>
            <person name="Chen W.-J."/>
            <person name="Guiguen Y."/>
        </authorList>
    </citation>
    <scope>NUCLEOTIDE SEQUENCE</scope>
    <source>
        <strain evidence="15">YG-15Mar2019-1</strain>
        <tissue evidence="15">Brain</tissue>
    </source>
</reference>
<dbReference type="InterPro" id="IPR013320">
    <property type="entry name" value="ConA-like_dom_sf"/>
</dbReference>
<dbReference type="PANTHER" id="PTHR10127:SF903">
    <property type="entry name" value="MEPRIN A SUBUNIT"/>
    <property type="match status" value="1"/>
</dbReference>
<feature type="domain" description="Peptidase M12A" evidence="14">
    <location>
        <begin position="85"/>
        <end position="279"/>
    </location>
</feature>
<evidence type="ECO:0000256" key="2">
    <source>
        <dbReference type="ARBA" id="ARBA00022723"/>
    </source>
</evidence>
<keyword evidence="3" id="KW-0732">Signal</keyword>
<dbReference type="Pfam" id="PF22486">
    <property type="entry name" value="MATH_2"/>
    <property type="match status" value="1"/>
</dbReference>
<dbReference type="SUPFAM" id="SSF49899">
    <property type="entry name" value="Concanavalin A-like lectins/glucanases"/>
    <property type="match status" value="1"/>
</dbReference>
<keyword evidence="2 10" id="KW-0479">Metal-binding</keyword>
<dbReference type="Pfam" id="PF00629">
    <property type="entry name" value="MAM"/>
    <property type="match status" value="1"/>
</dbReference>
<sequence length="700" mass="78813">MKNQDYQPNKGSAISESQSSNQGNQKKMSFWTFLIVGLILQETLSMPQPFLNVSVHEEIDNLDINKVNKDLNLLEGDILQSPRRSAILGNEYRWTSPVPYVFESSLEMNAKGVILRALEQFRLKTCMDFKPRDTELNYVSLQKGAGCFSYVGNAQIGGQTLSIGIGCDYLGIVEHEFLHALGFYHEQSRYDRDDYVTIVWENILKGREHNFVKYSKNETTTLDTQYDYTSVMHYGKNEFANQTGPTIITKLPEFQDVIGQRFEMSQTDVLRVNRLYNCSSSIAFLEQCSFENETLCEMAWCSKSNATWERVTYSPGGPVSGHTSLGMSAVSTSPFVGTNEANTTSPQNGTDFFMHFSTATGKEGDRAKLDSRRMTPRRACTVQCLQFYYYHSGDESDQLNIWIREFEDDSDPTGTRTLMGQITGAPADYWQLHHVPLNATKTFQVEFEGIKGAGNSTGGFSIDDINLSETECPHYIFQIRNAGKLIAEKAYETIFSPRHYSRDGYGFQFGVVVGLDVIVAYTRLVSGNNDDQLQWPCAWKQITVGVLDQDPHIQQRMSYEVSITTDPTQQRWDDPRKVGTLNTGSNGETFYANSWLRMFSMDQANLSRRVFIKGGDIFLLITIQDIAGLRFNNSLECSTELPSQNFTLFSGDHKDNGPCVIPKIKTTVPPTTTTTASFSPRMVSSPAIVLLAVLAVLWSH</sequence>
<dbReference type="GO" id="GO:0006508">
    <property type="term" value="P:proteolysis"/>
    <property type="evidence" value="ECO:0007669"/>
    <property type="project" value="UniProtKB-KW"/>
</dbReference>
<evidence type="ECO:0000256" key="10">
    <source>
        <dbReference type="PROSITE-ProRule" id="PRU01211"/>
    </source>
</evidence>
<evidence type="ECO:0000256" key="8">
    <source>
        <dbReference type="ARBA" id="ARBA00023157"/>
    </source>
</evidence>
<keyword evidence="16" id="KW-1185">Reference proteome</keyword>
<dbReference type="GO" id="GO:0008270">
    <property type="term" value="F:zinc ion binding"/>
    <property type="evidence" value="ECO:0007669"/>
    <property type="project" value="UniProtKB-UniRule"/>
</dbReference>
<keyword evidence="5 10" id="KW-0862">Zinc</keyword>
<dbReference type="GO" id="GO:0004222">
    <property type="term" value="F:metalloendopeptidase activity"/>
    <property type="evidence" value="ECO:0007669"/>
    <property type="project" value="UniProtKB-UniRule"/>
</dbReference>
<dbReference type="PANTHER" id="PTHR10127">
    <property type="entry name" value="DISCOIDIN, CUB, EGF, LAMININ , AND ZINC METALLOPROTEASE DOMAIN CONTAINING"/>
    <property type="match status" value="1"/>
</dbReference>
<keyword evidence="4 10" id="KW-0378">Hydrolase</keyword>
<dbReference type="PROSITE" id="PS50060">
    <property type="entry name" value="MAM_2"/>
    <property type="match status" value="1"/>
</dbReference>
<evidence type="ECO:0000256" key="7">
    <source>
        <dbReference type="ARBA" id="ARBA00023145"/>
    </source>
</evidence>
<dbReference type="Gene3D" id="2.60.210.10">
    <property type="entry name" value="Apoptosis, Tumor Necrosis Factor Receptor Associated Protein 2, Chain A"/>
    <property type="match status" value="1"/>
</dbReference>
<evidence type="ECO:0000259" key="13">
    <source>
        <dbReference type="PROSITE" id="PS50060"/>
    </source>
</evidence>
<proteinExistence type="predicted"/>
<accession>A0A9D3PZD0</accession>
<comment type="caution">
    <text evidence="15">The sequence shown here is derived from an EMBL/GenBank/DDBJ whole genome shotgun (WGS) entry which is preliminary data.</text>
</comment>
<dbReference type="CDD" id="cd06263">
    <property type="entry name" value="MAM"/>
    <property type="match status" value="1"/>
</dbReference>
<evidence type="ECO:0000259" key="14">
    <source>
        <dbReference type="PROSITE" id="PS51864"/>
    </source>
</evidence>
<feature type="binding site" evidence="10">
    <location>
        <position position="185"/>
    </location>
    <ligand>
        <name>Zn(2+)</name>
        <dbReference type="ChEBI" id="CHEBI:29105"/>
        <note>catalytic</note>
    </ligand>
</feature>
<feature type="binding site" evidence="10">
    <location>
        <position position="179"/>
    </location>
    <ligand>
        <name>Zn(2+)</name>
        <dbReference type="ChEBI" id="CHEBI:29105"/>
        <note>catalytic</note>
    </ligand>
</feature>
<dbReference type="SUPFAM" id="SSF49599">
    <property type="entry name" value="TRAF domain-like"/>
    <property type="match status" value="1"/>
</dbReference>
<keyword evidence="8" id="KW-1015">Disulfide bond</keyword>
<dbReference type="SMART" id="SM00137">
    <property type="entry name" value="MAM"/>
    <property type="match status" value="1"/>
</dbReference>
<evidence type="ECO:0000256" key="4">
    <source>
        <dbReference type="ARBA" id="ARBA00022801"/>
    </source>
</evidence>
<evidence type="ECO:0000256" key="9">
    <source>
        <dbReference type="ARBA" id="ARBA00023180"/>
    </source>
</evidence>
<keyword evidence="6 10" id="KW-0482">Metalloprotease</keyword>
<dbReference type="InterPro" id="IPR002083">
    <property type="entry name" value="MATH/TRAF_dom"/>
</dbReference>
<dbReference type="InterPro" id="IPR000998">
    <property type="entry name" value="MAM_dom"/>
</dbReference>
<dbReference type="PRINTS" id="PR00480">
    <property type="entry name" value="ASTACIN"/>
</dbReference>
<feature type="active site" evidence="10">
    <location>
        <position position="176"/>
    </location>
</feature>
<organism evidence="15 16">
    <name type="scientific">Megalops atlanticus</name>
    <name type="common">Tarpon</name>
    <name type="synonym">Clupea gigantea</name>
    <dbReference type="NCBI Taxonomy" id="7932"/>
    <lineage>
        <taxon>Eukaryota</taxon>
        <taxon>Metazoa</taxon>
        <taxon>Chordata</taxon>
        <taxon>Craniata</taxon>
        <taxon>Vertebrata</taxon>
        <taxon>Euteleostomi</taxon>
        <taxon>Actinopterygii</taxon>
        <taxon>Neopterygii</taxon>
        <taxon>Teleostei</taxon>
        <taxon>Elopiformes</taxon>
        <taxon>Megalopidae</taxon>
        <taxon>Megalops</taxon>
    </lineage>
</organism>
<evidence type="ECO:0000256" key="6">
    <source>
        <dbReference type="ARBA" id="ARBA00023049"/>
    </source>
</evidence>
<comment type="cofactor">
    <cofactor evidence="10 11">
        <name>Zn(2+)</name>
        <dbReference type="ChEBI" id="CHEBI:29105"/>
    </cofactor>
    <text evidence="10 11">Binds 1 zinc ion per subunit.</text>
</comment>
<dbReference type="EC" id="3.4.24.-" evidence="11"/>
<dbReference type="SUPFAM" id="SSF55486">
    <property type="entry name" value="Metalloproteases ('zincins'), catalytic domain"/>
    <property type="match status" value="1"/>
</dbReference>
<dbReference type="OrthoDB" id="291007at2759"/>
<dbReference type="InterPro" id="IPR008974">
    <property type="entry name" value="TRAF-like"/>
</dbReference>
<name>A0A9D3PZD0_MEGAT</name>
<evidence type="ECO:0000256" key="3">
    <source>
        <dbReference type="ARBA" id="ARBA00022729"/>
    </source>
</evidence>
<dbReference type="GO" id="GO:0016020">
    <property type="term" value="C:membrane"/>
    <property type="evidence" value="ECO:0007669"/>
    <property type="project" value="InterPro"/>
</dbReference>
<dbReference type="PROSITE" id="PS51864">
    <property type="entry name" value="ASTACIN"/>
    <property type="match status" value="1"/>
</dbReference>
<feature type="binding site" evidence="10">
    <location>
        <position position="175"/>
    </location>
    <ligand>
        <name>Zn(2+)</name>
        <dbReference type="ChEBI" id="CHEBI:29105"/>
        <note>catalytic</note>
    </ligand>
</feature>
<evidence type="ECO:0000313" key="16">
    <source>
        <dbReference type="Proteomes" id="UP001046870"/>
    </source>
</evidence>
<dbReference type="AlphaFoldDB" id="A0A9D3PZD0"/>
<feature type="domain" description="MAM" evidence="13">
    <location>
        <begin position="286"/>
        <end position="474"/>
    </location>
</feature>
<dbReference type="Proteomes" id="UP001046870">
    <property type="component" value="Chromosome 10"/>
</dbReference>
<dbReference type="Pfam" id="PF01400">
    <property type="entry name" value="Astacin"/>
    <property type="match status" value="1"/>
</dbReference>
<dbReference type="InterPro" id="IPR006026">
    <property type="entry name" value="Peptidase_Metallo"/>
</dbReference>
<comment type="caution">
    <text evidence="10">Lacks conserved residue(s) required for the propagation of feature annotation.</text>
</comment>
<dbReference type="Gene3D" id="3.40.390.10">
    <property type="entry name" value="Collagenase (Catalytic Domain)"/>
    <property type="match status" value="1"/>
</dbReference>
<keyword evidence="9" id="KW-0325">Glycoprotein</keyword>
<protein>
    <recommendedName>
        <fullName evidence="11">Metalloendopeptidase</fullName>
        <ecNumber evidence="11">3.4.24.-</ecNumber>
    </recommendedName>
</protein>
<evidence type="ECO:0000256" key="12">
    <source>
        <dbReference type="SAM" id="MobiDB-lite"/>
    </source>
</evidence>
<evidence type="ECO:0000256" key="1">
    <source>
        <dbReference type="ARBA" id="ARBA00022670"/>
    </source>
</evidence>
<keyword evidence="7" id="KW-0865">Zymogen</keyword>
<feature type="region of interest" description="Disordered" evidence="12">
    <location>
        <begin position="1"/>
        <end position="23"/>
    </location>
</feature>
<dbReference type="FunFam" id="3.40.390.10:FF:000015">
    <property type="entry name" value="Meprin A subunit"/>
    <property type="match status" value="1"/>
</dbReference>
<dbReference type="SMART" id="SM00235">
    <property type="entry name" value="ZnMc"/>
    <property type="match status" value="1"/>
</dbReference>
<dbReference type="InterPro" id="IPR001506">
    <property type="entry name" value="Peptidase_M12A"/>
</dbReference>
<keyword evidence="1 10" id="KW-0645">Protease</keyword>
<dbReference type="InterPro" id="IPR024079">
    <property type="entry name" value="MetalloPept_cat_dom_sf"/>
</dbReference>